<sequence>MEHTTDVVIVGGGVIGCAIAYYLRKANVDVMVLDEGEIGGQASSAAAGLLAPLGPLTGPGPFADLLLASFALFPSVVPELEDLTGLDLGYEQTGALRTVSNPKRVSNLQQRMEAWQPLGLKMQWLTGDEARQMEPLLAPGVCAAIYVPEESQIKAPQIVKAFANAAVKLGAKIYSHKKVTSIQREENKVTGVKTAEGDTIACDHMILTTGAWTGLYDSWLDISLPVVPHRGQIISMKQPATALRYIIFGGSAYLVPRDGSIIIGATKEEVGFDIQVTNEGLSWLYKSAAKLVPSLQGSKAELSWAGLRPKTPDKYPILGAAPGWQNVTLAVGHNSVGVILSIITGQSIAQLVTTKETSEITLPFSLNRFVKKHSSNTQLAQSTLES</sequence>
<accession>A0A401ZFU8</accession>
<dbReference type="InterPro" id="IPR036188">
    <property type="entry name" value="FAD/NAD-bd_sf"/>
</dbReference>
<dbReference type="Gene3D" id="3.30.9.10">
    <property type="entry name" value="D-Amino Acid Oxidase, subunit A, domain 2"/>
    <property type="match status" value="1"/>
</dbReference>
<organism evidence="7 8">
    <name type="scientific">Dictyobacter aurantiacus</name>
    <dbReference type="NCBI Taxonomy" id="1936993"/>
    <lineage>
        <taxon>Bacteria</taxon>
        <taxon>Bacillati</taxon>
        <taxon>Chloroflexota</taxon>
        <taxon>Ktedonobacteria</taxon>
        <taxon>Ktedonobacterales</taxon>
        <taxon>Dictyobacteraceae</taxon>
        <taxon>Dictyobacter</taxon>
    </lineage>
</organism>
<dbReference type="PANTHER" id="PTHR13847:SF289">
    <property type="entry name" value="GLYCINE OXIDASE"/>
    <property type="match status" value="1"/>
</dbReference>
<dbReference type="Proteomes" id="UP000287224">
    <property type="component" value="Unassembled WGS sequence"/>
</dbReference>
<dbReference type="GO" id="GO:0043799">
    <property type="term" value="F:glycine oxidase activity"/>
    <property type="evidence" value="ECO:0007669"/>
    <property type="project" value="UniProtKB-EC"/>
</dbReference>
<dbReference type="Gene3D" id="3.50.50.60">
    <property type="entry name" value="FAD/NAD(P)-binding domain"/>
    <property type="match status" value="1"/>
</dbReference>
<reference evidence="8" key="1">
    <citation type="submission" date="2018-12" db="EMBL/GenBank/DDBJ databases">
        <title>Tengunoibacter tsumagoiensis gen. nov., sp. nov., Dictyobacter kobayashii sp. nov., D. alpinus sp. nov., and D. joshuensis sp. nov. and description of Dictyobacteraceae fam. nov. within the order Ktedonobacterales isolated from Tengu-no-mugimeshi.</title>
        <authorList>
            <person name="Wang C.M."/>
            <person name="Zheng Y."/>
            <person name="Sakai Y."/>
            <person name="Toyoda A."/>
            <person name="Minakuchi Y."/>
            <person name="Abe K."/>
            <person name="Yokota A."/>
            <person name="Yabe S."/>
        </authorList>
    </citation>
    <scope>NUCLEOTIDE SEQUENCE [LARGE SCALE GENOMIC DNA]</scope>
    <source>
        <strain evidence="8">S-27</strain>
    </source>
</reference>
<dbReference type="OrthoDB" id="9794226at2"/>
<dbReference type="NCBIfam" id="TIGR02352">
    <property type="entry name" value="thiamin_ThiO"/>
    <property type="match status" value="1"/>
</dbReference>
<dbReference type="GO" id="GO:0005737">
    <property type="term" value="C:cytoplasm"/>
    <property type="evidence" value="ECO:0007669"/>
    <property type="project" value="TreeGrafter"/>
</dbReference>
<dbReference type="PANTHER" id="PTHR13847">
    <property type="entry name" value="SARCOSINE DEHYDROGENASE-RELATED"/>
    <property type="match status" value="1"/>
</dbReference>
<dbReference type="AlphaFoldDB" id="A0A401ZFU8"/>
<comment type="pathway">
    <text evidence="1">Cofactor biosynthesis; thiamine diphosphate biosynthesis.</text>
</comment>
<dbReference type="RefSeq" id="WP_126596796.1">
    <property type="nucleotide sequence ID" value="NZ_BIFQ01000001.1"/>
</dbReference>
<evidence type="ECO:0000256" key="3">
    <source>
        <dbReference type="ARBA" id="ARBA00023002"/>
    </source>
</evidence>
<evidence type="ECO:0000256" key="1">
    <source>
        <dbReference type="ARBA" id="ARBA00004948"/>
    </source>
</evidence>
<name>A0A401ZFU8_9CHLR</name>
<dbReference type="SUPFAM" id="SSF54373">
    <property type="entry name" value="FAD-linked reductases, C-terminal domain"/>
    <property type="match status" value="1"/>
</dbReference>
<dbReference type="UniPathway" id="UPA00060"/>
<protein>
    <recommendedName>
        <fullName evidence="5">glycine oxidase</fullName>
        <ecNumber evidence="5">1.4.3.19</ecNumber>
    </recommendedName>
</protein>
<keyword evidence="3" id="KW-0560">Oxidoreductase</keyword>
<dbReference type="InterPro" id="IPR006076">
    <property type="entry name" value="FAD-dep_OxRdtase"/>
</dbReference>
<evidence type="ECO:0000256" key="5">
    <source>
        <dbReference type="ARBA" id="ARBA00050018"/>
    </source>
</evidence>
<dbReference type="GO" id="GO:0050660">
    <property type="term" value="F:flavin adenine dinucleotide binding"/>
    <property type="evidence" value="ECO:0007669"/>
    <property type="project" value="InterPro"/>
</dbReference>
<evidence type="ECO:0000313" key="8">
    <source>
        <dbReference type="Proteomes" id="UP000287224"/>
    </source>
</evidence>
<evidence type="ECO:0000256" key="4">
    <source>
        <dbReference type="ARBA" id="ARBA00049872"/>
    </source>
</evidence>
<evidence type="ECO:0000256" key="2">
    <source>
        <dbReference type="ARBA" id="ARBA00022977"/>
    </source>
</evidence>
<dbReference type="SUPFAM" id="SSF51905">
    <property type="entry name" value="FAD/NAD(P)-binding domain"/>
    <property type="match status" value="1"/>
</dbReference>
<feature type="domain" description="FAD dependent oxidoreductase" evidence="6">
    <location>
        <begin position="6"/>
        <end position="351"/>
    </location>
</feature>
<proteinExistence type="predicted"/>
<comment type="caution">
    <text evidence="7">The sequence shown here is derived from an EMBL/GenBank/DDBJ whole genome shotgun (WGS) entry which is preliminary data.</text>
</comment>
<comment type="catalytic activity">
    <reaction evidence="4">
        <text>glycine + O2 + H2O = glyoxylate + H2O2 + NH4(+)</text>
        <dbReference type="Rhea" id="RHEA:11532"/>
        <dbReference type="ChEBI" id="CHEBI:15377"/>
        <dbReference type="ChEBI" id="CHEBI:15379"/>
        <dbReference type="ChEBI" id="CHEBI:16240"/>
        <dbReference type="ChEBI" id="CHEBI:28938"/>
        <dbReference type="ChEBI" id="CHEBI:36655"/>
        <dbReference type="ChEBI" id="CHEBI:57305"/>
        <dbReference type="EC" id="1.4.3.19"/>
    </reaction>
</comment>
<dbReference type="Pfam" id="PF01266">
    <property type="entry name" value="DAO"/>
    <property type="match status" value="1"/>
</dbReference>
<dbReference type="GO" id="GO:0009229">
    <property type="term" value="P:thiamine diphosphate biosynthetic process"/>
    <property type="evidence" value="ECO:0007669"/>
    <property type="project" value="UniProtKB-UniPathway"/>
</dbReference>
<keyword evidence="8" id="KW-1185">Reference proteome</keyword>
<dbReference type="EC" id="1.4.3.19" evidence="5"/>
<dbReference type="InterPro" id="IPR012727">
    <property type="entry name" value="Gly_oxidase_ThiO"/>
</dbReference>
<dbReference type="GO" id="GO:0009228">
    <property type="term" value="P:thiamine biosynthetic process"/>
    <property type="evidence" value="ECO:0007669"/>
    <property type="project" value="UniProtKB-KW"/>
</dbReference>
<keyword evidence="2" id="KW-0784">Thiamine biosynthesis</keyword>
<evidence type="ECO:0000259" key="6">
    <source>
        <dbReference type="Pfam" id="PF01266"/>
    </source>
</evidence>
<evidence type="ECO:0000313" key="7">
    <source>
        <dbReference type="EMBL" id="GCE05770.1"/>
    </source>
</evidence>
<gene>
    <name evidence="7" type="ORF">KDAU_30990</name>
</gene>
<dbReference type="EMBL" id="BIFQ01000001">
    <property type="protein sequence ID" value="GCE05770.1"/>
    <property type="molecule type" value="Genomic_DNA"/>
</dbReference>